<protein>
    <recommendedName>
        <fullName evidence="1">Calcineurin-like phosphoesterase domain-containing protein</fullName>
    </recommendedName>
</protein>
<gene>
    <name evidence="2" type="ORF">AVDCRST_MAG63-439</name>
</gene>
<dbReference type="PANTHER" id="PTHR31302">
    <property type="entry name" value="TRANSMEMBRANE PROTEIN WITH METALLOPHOSPHOESTERASE DOMAIN-RELATED"/>
    <property type="match status" value="1"/>
</dbReference>
<sequence>MTPSDAGTGTVRTASRRVWALADTHLGAAVGKTMDRFGEHWRNHKEKILANSWRVVAEGDVLLLPGDLSWAMRREEALPDLGFLAALPGTKIAIKGNHDYWWASGKKIDYPGLSSPPFLLEDGALGVAGTRGWFVPAAGSENEAADRKILERERERLRASLAAVAGCRVRVAMTHYPPHPYLAELRAAGVSAVAYGHIHTGSPPEAERQAHDGDEVDGVRLFCVACDRIAFTPRLIGEI</sequence>
<dbReference type="Gene3D" id="3.60.21.10">
    <property type="match status" value="1"/>
</dbReference>
<dbReference type="AlphaFoldDB" id="A0A6J4HET6"/>
<dbReference type="InterPro" id="IPR029052">
    <property type="entry name" value="Metallo-depent_PP-like"/>
</dbReference>
<organism evidence="2">
    <name type="scientific">uncultured Armatimonadetes bacterium</name>
    <dbReference type="NCBI Taxonomy" id="157466"/>
    <lineage>
        <taxon>Bacteria</taxon>
        <taxon>Bacillati</taxon>
        <taxon>Armatimonadota</taxon>
        <taxon>environmental samples</taxon>
    </lineage>
</organism>
<name>A0A6J4HET6_9BACT</name>
<dbReference type="SUPFAM" id="SSF56300">
    <property type="entry name" value="Metallo-dependent phosphatases"/>
    <property type="match status" value="1"/>
</dbReference>
<feature type="domain" description="Calcineurin-like phosphoesterase" evidence="1">
    <location>
        <begin position="17"/>
        <end position="200"/>
    </location>
</feature>
<dbReference type="InterPro" id="IPR051158">
    <property type="entry name" value="Metallophosphoesterase_sf"/>
</dbReference>
<evidence type="ECO:0000313" key="2">
    <source>
        <dbReference type="EMBL" id="CAA9220157.1"/>
    </source>
</evidence>
<reference evidence="2" key="1">
    <citation type="submission" date="2020-02" db="EMBL/GenBank/DDBJ databases">
        <authorList>
            <person name="Meier V. D."/>
        </authorList>
    </citation>
    <scope>NUCLEOTIDE SEQUENCE</scope>
    <source>
        <strain evidence="2">AVDCRST_MAG63</strain>
    </source>
</reference>
<dbReference type="EMBL" id="CADCTO010000060">
    <property type="protein sequence ID" value="CAA9220157.1"/>
    <property type="molecule type" value="Genomic_DNA"/>
</dbReference>
<dbReference type="PANTHER" id="PTHR31302:SF22">
    <property type="entry name" value="PHOSPHOESTERASE"/>
    <property type="match status" value="1"/>
</dbReference>
<accession>A0A6J4HET6</accession>
<dbReference type="InterPro" id="IPR004843">
    <property type="entry name" value="Calcineurin-like_PHP"/>
</dbReference>
<dbReference type="GO" id="GO:0016787">
    <property type="term" value="F:hydrolase activity"/>
    <property type="evidence" value="ECO:0007669"/>
    <property type="project" value="InterPro"/>
</dbReference>
<evidence type="ECO:0000259" key="1">
    <source>
        <dbReference type="Pfam" id="PF00149"/>
    </source>
</evidence>
<dbReference type="Pfam" id="PF00149">
    <property type="entry name" value="Metallophos"/>
    <property type="match status" value="1"/>
</dbReference>
<proteinExistence type="predicted"/>